<dbReference type="SUPFAM" id="SSF52540">
    <property type="entry name" value="P-loop containing nucleoside triphosphate hydrolases"/>
    <property type="match status" value="2"/>
</dbReference>
<reference evidence="8" key="2">
    <citation type="submission" date="2023-01" db="EMBL/GenBank/DDBJ databases">
        <title>Gilvimarinus xylanilyticus HB14 isolated from Caulerpa lentillifera aquaculture base in Hainan, China.</title>
        <authorList>
            <person name="Zhang Y.-J."/>
        </authorList>
    </citation>
    <scope>NUCLEOTIDE SEQUENCE</scope>
    <source>
        <strain evidence="8">HB14</strain>
    </source>
</reference>
<feature type="coiled-coil region" evidence="6">
    <location>
        <begin position="560"/>
        <end position="622"/>
    </location>
</feature>
<feature type="coiled-coil region" evidence="6">
    <location>
        <begin position="240"/>
        <end position="284"/>
    </location>
</feature>
<dbReference type="RefSeq" id="WP_253968749.1">
    <property type="nucleotide sequence ID" value="NZ_JAMFTH010000005.1"/>
</dbReference>
<dbReference type="PANTHER" id="PTHR19211:SF14">
    <property type="entry name" value="ATP-BINDING CASSETTE SUB-FAMILY F MEMBER 1"/>
    <property type="match status" value="1"/>
</dbReference>
<dbReference type="Proteomes" id="UP001139319">
    <property type="component" value="Unassembled WGS sequence"/>
</dbReference>
<dbReference type="AlphaFoldDB" id="A0A9X2I6Q0"/>
<dbReference type="PANTHER" id="PTHR19211">
    <property type="entry name" value="ATP-BINDING TRANSPORT PROTEIN-RELATED"/>
    <property type="match status" value="1"/>
</dbReference>
<dbReference type="FunFam" id="3.40.50.300:FF:002053">
    <property type="entry name" value="ABC transporter ATP-binding protein"/>
    <property type="match status" value="1"/>
</dbReference>
<evidence type="ECO:0000259" key="7">
    <source>
        <dbReference type="PROSITE" id="PS50893"/>
    </source>
</evidence>
<dbReference type="GO" id="GO:0005524">
    <property type="term" value="F:ATP binding"/>
    <property type="evidence" value="ECO:0007669"/>
    <property type="project" value="UniProtKB-KW"/>
</dbReference>
<accession>A0A9X2I6Q0</accession>
<sequence>MITLDSISLQRGAKFLLTEAELTIFPGQKLGLIGSNGSGKSSLFKLLLGELGSDSGRVDIPKHWRLSHMAQEVGDTHRSALDYVLDGDTALRDVEQRIAGCTDDGEALASLYAELEHLDGYTASARAAQLLSGLGFTTGDHTRAVSDFSGGWRIRLNLARALMCPSDLLLLDEPTNHLDLDATLWLEQWLQAYAGTLLIISHDRDFLDNVVGRIVSIENEKLIGYTGNYSGYERQRAERLAQQQAAFEKQQEKVAHLENYIRRFRAKATKAKQAQSRVKQLERMETIAPAHVDSPFTFTFTASNKVSDPLIVLRDMDIGYPGRAVLSKVGLNIAPAQRIGLLGPNGAGKSSLIKTLAGTLEPLSGERVTGEHFRLGYFAQHQLEALDLSASPALHIQRLSPEASEQKIRNFLGGFDFQGDRAFEPIHHFSGGEKARLALALIAWCEPNVLLLDEPTNHLDLEMRQALTMALQDFEGAVIVVSHDRHLLRNTVDEWLLVAEGQVREFDGTLDDYHQWLSDHNRRSQSESLNVADSEVAVAVEPAQDKKAQRQEAAARREQLKPLTNRIKKLEAQMEKLESELAQVEQTLADTSLYEDSEKDRLQTLLQRQASLRESVDDTEEQWLEAQEELEALGGA</sequence>
<dbReference type="Gene3D" id="3.40.50.300">
    <property type="entry name" value="P-loop containing nucleotide triphosphate hydrolases"/>
    <property type="match status" value="2"/>
</dbReference>
<evidence type="ECO:0000256" key="5">
    <source>
        <dbReference type="ARBA" id="ARBA00069073"/>
    </source>
</evidence>
<proteinExistence type="inferred from homology"/>
<keyword evidence="3 8" id="KW-0067">ATP-binding</keyword>
<evidence type="ECO:0000256" key="4">
    <source>
        <dbReference type="ARBA" id="ARBA00061571"/>
    </source>
</evidence>
<dbReference type="InterPro" id="IPR017871">
    <property type="entry name" value="ABC_transporter-like_CS"/>
</dbReference>
<comment type="caution">
    <text evidence="8">The sequence shown here is derived from an EMBL/GenBank/DDBJ whole genome shotgun (WGS) entry which is preliminary data.</text>
</comment>
<dbReference type="InterPro" id="IPR003593">
    <property type="entry name" value="AAA+_ATPase"/>
</dbReference>
<keyword evidence="1" id="KW-0677">Repeat</keyword>
<keyword evidence="2" id="KW-0547">Nucleotide-binding</keyword>
<keyword evidence="6" id="KW-0175">Coiled coil</keyword>
<dbReference type="InterPro" id="IPR032781">
    <property type="entry name" value="ABC_tran_Xtn"/>
</dbReference>
<dbReference type="GO" id="GO:0003677">
    <property type="term" value="F:DNA binding"/>
    <property type="evidence" value="ECO:0007669"/>
    <property type="project" value="InterPro"/>
</dbReference>
<dbReference type="Pfam" id="PF12848">
    <property type="entry name" value="ABC_tran_Xtn"/>
    <property type="match status" value="1"/>
</dbReference>
<dbReference type="PROSITE" id="PS50893">
    <property type="entry name" value="ABC_TRANSPORTER_2"/>
    <property type="match status" value="2"/>
</dbReference>
<evidence type="ECO:0000256" key="1">
    <source>
        <dbReference type="ARBA" id="ARBA00022737"/>
    </source>
</evidence>
<reference evidence="8" key="1">
    <citation type="submission" date="2022-05" db="EMBL/GenBank/DDBJ databases">
        <authorList>
            <person name="Sun H.-N."/>
        </authorList>
    </citation>
    <scope>NUCLEOTIDE SEQUENCE</scope>
    <source>
        <strain evidence="8">HB14</strain>
    </source>
</reference>
<dbReference type="CDD" id="cd03221">
    <property type="entry name" value="ABCF_EF-3"/>
    <property type="match status" value="2"/>
</dbReference>
<dbReference type="EMBL" id="JAMFTH010000005">
    <property type="protein sequence ID" value="MCP8900457.1"/>
    <property type="molecule type" value="Genomic_DNA"/>
</dbReference>
<evidence type="ECO:0000256" key="3">
    <source>
        <dbReference type="ARBA" id="ARBA00022840"/>
    </source>
</evidence>
<feature type="domain" description="ABC transporter" evidence="7">
    <location>
        <begin position="2"/>
        <end position="244"/>
    </location>
</feature>
<evidence type="ECO:0000256" key="2">
    <source>
        <dbReference type="ARBA" id="ARBA00022741"/>
    </source>
</evidence>
<keyword evidence="9" id="KW-1185">Reference proteome</keyword>
<dbReference type="InterPro" id="IPR032524">
    <property type="entry name" value="ABC_tran_C"/>
</dbReference>
<dbReference type="SMART" id="SM00382">
    <property type="entry name" value="AAA"/>
    <property type="match status" value="2"/>
</dbReference>
<evidence type="ECO:0000256" key="6">
    <source>
        <dbReference type="SAM" id="Coils"/>
    </source>
</evidence>
<evidence type="ECO:0000313" key="8">
    <source>
        <dbReference type="EMBL" id="MCP8900457.1"/>
    </source>
</evidence>
<dbReference type="GO" id="GO:0016887">
    <property type="term" value="F:ATP hydrolysis activity"/>
    <property type="evidence" value="ECO:0007669"/>
    <property type="project" value="InterPro"/>
</dbReference>
<evidence type="ECO:0000313" key="9">
    <source>
        <dbReference type="Proteomes" id="UP001139319"/>
    </source>
</evidence>
<dbReference type="PROSITE" id="PS00211">
    <property type="entry name" value="ABC_TRANSPORTER_1"/>
    <property type="match status" value="1"/>
</dbReference>
<dbReference type="InterPro" id="IPR050611">
    <property type="entry name" value="ABCF"/>
</dbReference>
<dbReference type="FunFam" id="3.40.50.300:FF:000011">
    <property type="entry name" value="Putative ABC transporter ATP-binding component"/>
    <property type="match status" value="1"/>
</dbReference>
<gene>
    <name evidence="8" type="ORF">M6D89_14215</name>
</gene>
<protein>
    <recommendedName>
        <fullName evidence="5">Probable ATP-binding protein YheS</fullName>
    </recommendedName>
</protein>
<organism evidence="8 9">
    <name type="scientific">Gilvimarinus xylanilyticus</name>
    <dbReference type="NCBI Taxonomy" id="2944139"/>
    <lineage>
        <taxon>Bacteria</taxon>
        <taxon>Pseudomonadati</taxon>
        <taxon>Pseudomonadota</taxon>
        <taxon>Gammaproteobacteria</taxon>
        <taxon>Cellvibrionales</taxon>
        <taxon>Cellvibrionaceae</taxon>
        <taxon>Gilvimarinus</taxon>
    </lineage>
</organism>
<feature type="domain" description="ABC transporter" evidence="7">
    <location>
        <begin position="311"/>
        <end position="525"/>
    </location>
</feature>
<dbReference type="Gene3D" id="1.10.287.380">
    <property type="entry name" value="Valyl-tRNA synthetase, C-terminal domain"/>
    <property type="match status" value="1"/>
</dbReference>
<dbReference type="InterPro" id="IPR003439">
    <property type="entry name" value="ABC_transporter-like_ATP-bd"/>
</dbReference>
<comment type="similarity">
    <text evidence="4">Belongs to the ABC transporter superfamily. ABCF family. YheS subfamily.</text>
</comment>
<dbReference type="InterPro" id="IPR027417">
    <property type="entry name" value="P-loop_NTPase"/>
</dbReference>
<dbReference type="InterPro" id="IPR037118">
    <property type="entry name" value="Val-tRNA_synth_C_sf"/>
</dbReference>
<dbReference type="Pfam" id="PF00005">
    <property type="entry name" value="ABC_tran"/>
    <property type="match status" value="2"/>
</dbReference>
<name>A0A9X2I6Q0_9GAMM</name>
<dbReference type="Pfam" id="PF16326">
    <property type="entry name" value="ABC_tran_CTD"/>
    <property type="match status" value="1"/>
</dbReference>